<reference evidence="2 3" key="1">
    <citation type="journal article" date="2016" name="Nat. Commun.">
        <title>Thousands of microbial genomes shed light on interconnected biogeochemical processes in an aquifer system.</title>
        <authorList>
            <person name="Anantharaman K."/>
            <person name="Brown C.T."/>
            <person name="Hug L.A."/>
            <person name="Sharon I."/>
            <person name="Castelle C.J."/>
            <person name="Probst A.J."/>
            <person name="Thomas B.C."/>
            <person name="Singh A."/>
            <person name="Wilkins M.J."/>
            <person name="Karaoz U."/>
            <person name="Brodie E.L."/>
            <person name="Williams K.H."/>
            <person name="Hubbard S.S."/>
            <person name="Banfield J.F."/>
        </authorList>
    </citation>
    <scope>NUCLEOTIDE SEQUENCE [LARGE SCALE GENOMIC DNA]</scope>
</reference>
<keyword evidence="1" id="KW-1133">Transmembrane helix</keyword>
<accession>A0A1F8F1H4</accession>
<comment type="caution">
    <text evidence="2">The sequence shown here is derived from an EMBL/GenBank/DDBJ whole genome shotgun (WGS) entry which is preliminary data.</text>
</comment>
<evidence type="ECO:0000313" key="3">
    <source>
        <dbReference type="Proteomes" id="UP000176834"/>
    </source>
</evidence>
<dbReference type="AlphaFoldDB" id="A0A1F8F1H4"/>
<dbReference type="EMBL" id="MGJN01000011">
    <property type="protein sequence ID" value="OGN06991.1"/>
    <property type="molecule type" value="Genomic_DNA"/>
</dbReference>
<dbReference type="Proteomes" id="UP000176834">
    <property type="component" value="Unassembled WGS sequence"/>
</dbReference>
<feature type="transmembrane region" description="Helical" evidence="1">
    <location>
        <begin position="6"/>
        <end position="25"/>
    </location>
</feature>
<name>A0A1F8F1H4_9BACT</name>
<evidence type="ECO:0000256" key="1">
    <source>
        <dbReference type="SAM" id="Phobius"/>
    </source>
</evidence>
<keyword evidence="1" id="KW-0812">Transmembrane</keyword>
<evidence type="ECO:0000313" key="2">
    <source>
        <dbReference type="EMBL" id="OGN06991.1"/>
    </source>
</evidence>
<organism evidence="2 3">
    <name type="scientific">Candidatus Yanofskybacteria bacterium RIFCSPHIGHO2_02_FULL_38_22b</name>
    <dbReference type="NCBI Taxonomy" id="1802673"/>
    <lineage>
        <taxon>Bacteria</taxon>
        <taxon>Candidatus Yanofskyibacteriota</taxon>
    </lineage>
</organism>
<proteinExistence type="predicted"/>
<protein>
    <recommendedName>
        <fullName evidence="4">Type II secretion system protein GspH</fullName>
    </recommendedName>
</protein>
<sequence>MNKGFSLFEVLVVSSITIFISITLIRSLSSLSRVNLERVANIVAADIRLAQQLTLSSHQFRGSQDPAARIRCGYGISQNAQNISSYVLYAGTPTINPAGLPQPCPADRNFQPIAPQNTPIYKITNLDRRVDFVATPGFNDVFFEPPGPTTYINNSSSASTEKITIKRIGTTGSQCDSGSSNCIYICVYLSGRTEITKNTTCPAI</sequence>
<gene>
    <name evidence="2" type="ORF">A3B86_00065</name>
</gene>
<keyword evidence="1" id="KW-0472">Membrane</keyword>
<evidence type="ECO:0008006" key="4">
    <source>
        <dbReference type="Google" id="ProtNLM"/>
    </source>
</evidence>